<evidence type="ECO:0000313" key="3">
    <source>
        <dbReference type="Proteomes" id="UP001305779"/>
    </source>
</evidence>
<dbReference type="EMBL" id="JAXOVC010000001">
    <property type="protein sequence ID" value="KAK4507882.1"/>
    <property type="molecule type" value="Genomic_DNA"/>
</dbReference>
<reference evidence="2 3" key="1">
    <citation type="journal article" date="2023" name="G3 (Bethesda)">
        <title>A chromosome-level genome assembly of Zasmidium syzygii isolated from banana leaves.</title>
        <authorList>
            <person name="van Westerhoven A.C."/>
            <person name="Mehrabi R."/>
            <person name="Talebi R."/>
            <person name="Steentjes M.B.F."/>
            <person name="Corcolon B."/>
            <person name="Chong P.A."/>
            <person name="Kema G.H.J."/>
            <person name="Seidl M.F."/>
        </authorList>
    </citation>
    <scope>NUCLEOTIDE SEQUENCE [LARGE SCALE GENOMIC DNA]</scope>
    <source>
        <strain evidence="2 3">P124</strain>
    </source>
</reference>
<keyword evidence="1" id="KW-0472">Membrane</keyword>
<comment type="caution">
    <text evidence="2">The sequence shown here is derived from an EMBL/GenBank/DDBJ whole genome shotgun (WGS) entry which is preliminary data.</text>
</comment>
<feature type="transmembrane region" description="Helical" evidence="1">
    <location>
        <begin position="128"/>
        <end position="156"/>
    </location>
</feature>
<name>A0ABR0F1Q9_ZASCE</name>
<dbReference type="Proteomes" id="UP001305779">
    <property type="component" value="Unassembled WGS sequence"/>
</dbReference>
<proteinExistence type="predicted"/>
<protein>
    <submittedName>
        <fullName evidence="2">Uncharacterized protein</fullName>
    </submittedName>
</protein>
<feature type="transmembrane region" description="Helical" evidence="1">
    <location>
        <begin position="81"/>
        <end position="108"/>
    </location>
</feature>
<gene>
    <name evidence="2" type="ORF">PRZ48_001617</name>
</gene>
<accession>A0ABR0F1Q9</accession>
<evidence type="ECO:0000256" key="1">
    <source>
        <dbReference type="SAM" id="Phobius"/>
    </source>
</evidence>
<feature type="transmembrane region" description="Helical" evidence="1">
    <location>
        <begin position="204"/>
        <end position="229"/>
    </location>
</feature>
<keyword evidence="3" id="KW-1185">Reference proteome</keyword>
<evidence type="ECO:0000313" key="2">
    <source>
        <dbReference type="EMBL" id="KAK4507882.1"/>
    </source>
</evidence>
<keyword evidence="1" id="KW-0812">Transmembrane</keyword>
<organism evidence="2 3">
    <name type="scientific">Zasmidium cellare</name>
    <name type="common">Wine cellar mold</name>
    <name type="synonym">Racodium cellare</name>
    <dbReference type="NCBI Taxonomy" id="395010"/>
    <lineage>
        <taxon>Eukaryota</taxon>
        <taxon>Fungi</taxon>
        <taxon>Dikarya</taxon>
        <taxon>Ascomycota</taxon>
        <taxon>Pezizomycotina</taxon>
        <taxon>Dothideomycetes</taxon>
        <taxon>Dothideomycetidae</taxon>
        <taxon>Mycosphaerellales</taxon>
        <taxon>Mycosphaerellaceae</taxon>
        <taxon>Zasmidium</taxon>
    </lineage>
</organism>
<sequence>MVGRDIPLSGWTRQWLERTLPELKCETTLVVYAITLTSLFVGIRALLRVRRTRKDLEANPSNRIAILSECDKRMAKSTKTLFYFAEIYFFHSLALWLIDAAIGVSYIYQDAKANPTEYTAPVWIDLAIVAVSSMALFAAVFIIFPMLQVCGVAYLFKKNLLKNGSAHLSSYVSEGRIITTHLAQLWMMVGFCIVAWWPVMESCLVRVVVLEAVFGSGLAWLTASCFFIFRGDTISEWEVDIVRQHKQSVGVCQHVVLCSKQVAAAFRDEKSQSLPQYEQAAQDEKTGL</sequence>
<feature type="transmembrane region" description="Helical" evidence="1">
    <location>
        <begin position="177"/>
        <end position="198"/>
    </location>
</feature>
<keyword evidence="1" id="KW-1133">Transmembrane helix</keyword>
<feature type="transmembrane region" description="Helical" evidence="1">
    <location>
        <begin position="29"/>
        <end position="47"/>
    </location>
</feature>